<dbReference type="AlphaFoldDB" id="D7M704"/>
<feature type="compositionally biased region" description="Gly residues" evidence="1">
    <location>
        <begin position="1"/>
        <end position="19"/>
    </location>
</feature>
<gene>
    <name evidence="2" type="ORF">ARALYDRAFT_662764</name>
</gene>
<dbReference type="HOGENOM" id="CLU_2323629_0_0_1"/>
<proteinExistence type="predicted"/>
<evidence type="ECO:0000256" key="1">
    <source>
        <dbReference type="SAM" id="MobiDB-lite"/>
    </source>
</evidence>
<dbReference type="Gramene" id="Al_scaffold_0006_2829">
    <property type="protein sequence ID" value="Al_scaffold_0006_2829"/>
    <property type="gene ID" value="Al_scaffold_0006_2829"/>
</dbReference>
<dbReference type="EMBL" id="GL348718">
    <property type="protein sequence ID" value="EFH48591.1"/>
    <property type="molecule type" value="Genomic_DNA"/>
</dbReference>
<reference evidence="3" key="1">
    <citation type="journal article" date="2011" name="Nat. Genet.">
        <title>The Arabidopsis lyrata genome sequence and the basis of rapid genome size change.</title>
        <authorList>
            <person name="Hu T.T."/>
            <person name="Pattyn P."/>
            <person name="Bakker E.G."/>
            <person name="Cao J."/>
            <person name="Cheng J.-F."/>
            <person name="Clark R.M."/>
            <person name="Fahlgren N."/>
            <person name="Fawcett J.A."/>
            <person name="Grimwood J."/>
            <person name="Gundlach H."/>
            <person name="Haberer G."/>
            <person name="Hollister J.D."/>
            <person name="Ossowski S."/>
            <person name="Ottilar R.P."/>
            <person name="Salamov A.A."/>
            <person name="Schneeberger K."/>
            <person name="Spannagl M."/>
            <person name="Wang X."/>
            <person name="Yang L."/>
            <person name="Nasrallah M.E."/>
            <person name="Bergelson J."/>
            <person name="Carrington J.C."/>
            <person name="Gaut B.S."/>
            <person name="Schmutz J."/>
            <person name="Mayer K.F.X."/>
            <person name="Van de Peer Y."/>
            <person name="Grigoriev I.V."/>
            <person name="Nordborg M."/>
            <person name="Weigel D."/>
            <person name="Guo Y.-L."/>
        </authorList>
    </citation>
    <scope>NUCLEOTIDE SEQUENCE [LARGE SCALE GENOMIC DNA]</scope>
    <source>
        <strain evidence="3">cv. MN47</strain>
    </source>
</reference>
<feature type="region of interest" description="Disordered" evidence="1">
    <location>
        <begin position="1"/>
        <end position="30"/>
    </location>
</feature>
<protein>
    <submittedName>
        <fullName evidence="2">Predicted protein</fullName>
    </submittedName>
</protein>
<keyword evidence="3" id="KW-1185">Reference proteome</keyword>
<organism evidence="3">
    <name type="scientific">Arabidopsis lyrata subsp. lyrata</name>
    <name type="common">Lyre-leaved rock-cress</name>
    <dbReference type="NCBI Taxonomy" id="81972"/>
    <lineage>
        <taxon>Eukaryota</taxon>
        <taxon>Viridiplantae</taxon>
        <taxon>Streptophyta</taxon>
        <taxon>Embryophyta</taxon>
        <taxon>Tracheophyta</taxon>
        <taxon>Spermatophyta</taxon>
        <taxon>Magnoliopsida</taxon>
        <taxon>eudicotyledons</taxon>
        <taxon>Gunneridae</taxon>
        <taxon>Pentapetalae</taxon>
        <taxon>rosids</taxon>
        <taxon>malvids</taxon>
        <taxon>Brassicales</taxon>
        <taxon>Brassicaceae</taxon>
        <taxon>Camelineae</taxon>
        <taxon>Arabidopsis</taxon>
    </lineage>
</organism>
<sequence>MKGGAGGYRGGGGRYGSGSDGYKRKSGGLRGGGWWCRYDSTEKTVMVEKEDKQIQVVTEAMKVVVVVTEVVVMDTKKKVEEISNMGEQGVVEVYTVVVV</sequence>
<name>D7M704_ARALL</name>
<dbReference type="Proteomes" id="UP000008694">
    <property type="component" value="Unassembled WGS sequence"/>
</dbReference>
<evidence type="ECO:0000313" key="3">
    <source>
        <dbReference type="Proteomes" id="UP000008694"/>
    </source>
</evidence>
<accession>D7M704</accession>
<evidence type="ECO:0000313" key="2">
    <source>
        <dbReference type="EMBL" id="EFH48591.1"/>
    </source>
</evidence>